<dbReference type="GO" id="GO:0004609">
    <property type="term" value="F:phosphatidylserine decarboxylase activity"/>
    <property type="evidence" value="ECO:0007669"/>
    <property type="project" value="UniProtKB-EC"/>
</dbReference>
<dbReference type="PROSITE" id="PS50004">
    <property type="entry name" value="C2"/>
    <property type="match status" value="1"/>
</dbReference>
<accession>A0A177TBZ4</accession>
<evidence type="ECO:0000256" key="2">
    <source>
        <dbReference type="ARBA" id="ARBA00005189"/>
    </source>
</evidence>
<keyword evidence="9" id="KW-0456">Lyase</keyword>
<comment type="caution">
    <text evidence="14">The sequence shown here is derived from an EMBL/GenBank/DDBJ whole genome shotgun (WGS) entry which is preliminary data.</text>
</comment>
<feature type="compositionally biased region" description="Low complexity" evidence="13">
    <location>
        <begin position="1"/>
        <end position="24"/>
    </location>
</feature>
<dbReference type="InterPro" id="IPR000008">
    <property type="entry name" value="C2_dom"/>
</dbReference>
<name>A0A177TBZ4_9BASI</name>
<dbReference type="SUPFAM" id="SSF47473">
    <property type="entry name" value="EF-hand"/>
    <property type="match status" value="1"/>
</dbReference>
<evidence type="ECO:0000256" key="9">
    <source>
        <dbReference type="ARBA" id="ARBA00023239"/>
    </source>
</evidence>
<feature type="compositionally biased region" description="Basic and acidic residues" evidence="13">
    <location>
        <begin position="969"/>
        <end position="979"/>
    </location>
</feature>
<dbReference type="CDD" id="cd00030">
    <property type="entry name" value="C2"/>
    <property type="match status" value="2"/>
</dbReference>
<dbReference type="Pfam" id="PF00168">
    <property type="entry name" value="C2"/>
    <property type="match status" value="3"/>
</dbReference>
<dbReference type="InterPro" id="IPR035892">
    <property type="entry name" value="C2_domain_sf"/>
</dbReference>
<sequence length="1500" mass="160722">MAASSPSHAAAAPTTTPASTSMSTGNNTAPLAVLRVQILAARNLAAMDRNGLADPFVTVAFLGGALPPAVVQNNAKPKNSSEIPAPTTFNYGSNRRSTSVFPKSLNPAWSSNEATFDLPILPEWLGIDDSSSSANNNTAIPTSPAAAAAAVAGEAGNPARPRNRSVRLAGRAASAALVPLRLTAKGAAAGARAVRSRTPRPIIIIGPNNFRRKRNNNKQQEQQQEKEAGQLELVPSRGSIALARSPAAALTAGIVSGIEFVVWDKDKYTKNDYMGEVSVPVEAWAPALAASRLLGSGFQSAGSANNIRDGSDSIAWADAQPFWMPLRSTRLNTKKKVTGELQLKIGLVAVPDSSVEHEQRPPTTRPALNVSSGSPPPPPVQEGGLELPTLADVYQALLLARLDSDNASVRAVPADQSVGTAPASDPFIDDGLSSGEEEDSDDDEELEELESEDEDDDDEEEEEDEDEDDEEEEEEEEDEDESDSGSEESYYETETEGNATEGEDDFYRTIGVVPPPRSGADIKEAAAVNQGSVIPPGKVPPTALEPGPLALPLPSGSSPSSSSPSPPVPQQPAPARPSMTRPESKSRLSFRQFLPRPKLSTTSSSSSVTSGGGVETAVATATTTAVGVAAGSSTESSLAVPAAVQPQKRRIRRIRKKQRGGEPLRELSTQDGERKTKKKKKKSTKTKKEGGGTKKRGAGRRMRGKMQRDYSFKAEAGLDIIGIVMLEVKEARNLPRWKGMIGGFDMDPFTVVSFGQKIYRTRVCRHTLNPVWDEKLLFHVRRYEDKFQIKAAIYDWDRISSHDYCGGASLNVADLIAKAPTPDPVTGLYASDLDFDQELGTFDLPLEGVRDAVTPGGGGSGNGTAATADTILSKLHLGSSSNKPPTLTLRAKFQPYAALRQRFWRQLLKQFDTDDSGTLTFLELSSMLDSLGATLTRETIVGWFEKRGKDVDDGTGLSVDEAIAALEGEMRKPESEKRVAAPLGGGTASAASRSGGVDNGAETPALDDALMSTSVGGMDVEGPQAPTNLGKGNDKPILVPEMSLEPPTPIDGSFAPKPGTDPVVGGHGRKMEHSDSNMSSSSILMRGFTGSSTASGEGEGDYSNDEVRERVITLKACPLCHMPRLSNKADGDVVTHLAVCASQDWRRVDSLMVSNFVTASQAHRKWFTKIVKKISHGSYQLGANSANILTIDRRTGEICEEKMQAYVRLGIRLLYQGGTRSRMEGARIKRMLAAMSVKQGIKFDSPLSKAEIPAFIAFHNLDVSEIRDPLDSFATFNEFFYRKLKEDARPLDSPEDPKVLVSAADCRLMAFESVSAATSVWIKGRDFTIERLLGDEFKGVANEYADGGGFCIFRLAPQDYHRFHCPADATVGRISKIEGQYYTVNPMAIRSSIDVYGENVREVVEFHSPQFGTFFMVCIGAMMVGSIGLEVKTGDRVQRGDPFGWFAFGGSTLCMVLPPGACAFDEDLLDNSGRALETLVRVGMRLGKATGSGAVGGGKE</sequence>
<feature type="compositionally biased region" description="Low complexity" evidence="13">
    <location>
        <begin position="1076"/>
        <end position="1096"/>
    </location>
</feature>
<evidence type="ECO:0000256" key="11">
    <source>
        <dbReference type="ARBA" id="ARBA00023317"/>
    </source>
</evidence>
<feature type="compositionally biased region" description="Acidic residues" evidence="13">
    <location>
        <begin position="435"/>
        <end position="495"/>
    </location>
</feature>
<dbReference type="UniPathway" id="UPA00558"/>
<comment type="pathway">
    <text evidence="2">Lipid metabolism.</text>
</comment>
<dbReference type="EMBL" id="LWDF02000154">
    <property type="protein sequence ID" value="KAE8255639.1"/>
    <property type="molecule type" value="Genomic_DNA"/>
</dbReference>
<keyword evidence="4" id="KW-0444">Lipid biosynthesis</keyword>
<dbReference type="PROSITE" id="PS00018">
    <property type="entry name" value="EF_HAND_1"/>
    <property type="match status" value="1"/>
</dbReference>
<dbReference type="InterPro" id="IPR003817">
    <property type="entry name" value="PS_Dcarbxylase"/>
</dbReference>
<feature type="compositionally biased region" description="Low complexity" evidence="13">
    <location>
        <begin position="540"/>
        <end position="563"/>
    </location>
</feature>
<dbReference type="InterPro" id="IPR018247">
    <property type="entry name" value="EF_Hand_1_Ca_BS"/>
</dbReference>
<dbReference type="Gene3D" id="1.10.238.10">
    <property type="entry name" value="EF-hand"/>
    <property type="match status" value="1"/>
</dbReference>
<dbReference type="GO" id="GO:0005509">
    <property type="term" value="F:calcium ion binding"/>
    <property type="evidence" value="ECO:0007669"/>
    <property type="project" value="InterPro"/>
</dbReference>
<gene>
    <name evidence="14" type="ORF">A4X13_0g2971</name>
</gene>
<feature type="compositionally biased region" description="Low complexity" evidence="13">
    <location>
        <begin position="600"/>
        <end position="614"/>
    </location>
</feature>
<keyword evidence="6" id="KW-0106">Calcium</keyword>
<keyword evidence="10" id="KW-1208">Phospholipid metabolism</keyword>
<reference evidence="14" key="1">
    <citation type="submission" date="2016-04" db="EMBL/GenBank/DDBJ databases">
        <authorList>
            <person name="Nguyen H.D."/>
            <person name="Samba Siva P."/>
            <person name="Cullis J."/>
            <person name="Levesque C.A."/>
            <person name="Hambleton S."/>
        </authorList>
    </citation>
    <scope>NUCLEOTIDE SEQUENCE</scope>
    <source>
        <strain evidence="14">DAOMC 236416</strain>
    </source>
</reference>
<dbReference type="SUPFAM" id="SSF49562">
    <property type="entry name" value="C2 domain (Calcium/lipid-binding domain, CaLB)"/>
    <property type="match status" value="2"/>
</dbReference>
<dbReference type="CDD" id="cd00051">
    <property type="entry name" value="EFh"/>
    <property type="match status" value="1"/>
</dbReference>
<keyword evidence="5" id="KW-0210">Decarboxylase</keyword>
<proteinExistence type="predicted"/>
<evidence type="ECO:0000313" key="15">
    <source>
        <dbReference type="Proteomes" id="UP000077521"/>
    </source>
</evidence>
<dbReference type="Proteomes" id="UP000077521">
    <property type="component" value="Unassembled WGS sequence"/>
</dbReference>
<keyword evidence="11" id="KW-0670">Pyruvate</keyword>
<feature type="region of interest" description="Disordered" evidence="13">
    <location>
        <begin position="413"/>
        <end position="614"/>
    </location>
</feature>
<dbReference type="InterPro" id="IPR002048">
    <property type="entry name" value="EF_hand_dom"/>
</dbReference>
<evidence type="ECO:0000256" key="4">
    <source>
        <dbReference type="ARBA" id="ARBA00022516"/>
    </source>
</evidence>
<keyword evidence="8" id="KW-0594">Phospholipid biosynthesis</keyword>
<evidence type="ECO:0000256" key="10">
    <source>
        <dbReference type="ARBA" id="ARBA00023264"/>
    </source>
</evidence>
<evidence type="ECO:0000256" key="1">
    <source>
        <dbReference type="ARBA" id="ARBA00001928"/>
    </source>
</evidence>
<comment type="cofactor">
    <cofactor evidence="1">
        <name>pyruvate</name>
        <dbReference type="ChEBI" id="CHEBI:15361"/>
    </cofactor>
</comment>
<dbReference type="SMART" id="SM00239">
    <property type="entry name" value="C2"/>
    <property type="match status" value="2"/>
</dbReference>
<evidence type="ECO:0000256" key="12">
    <source>
        <dbReference type="ARBA" id="ARBA00024326"/>
    </source>
</evidence>
<dbReference type="Gene3D" id="2.60.40.150">
    <property type="entry name" value="C2 domain"/>
    <property type="match status" value="2"/>
</dbReference>
<dbReference type="PANTHER" id="PTHR10067">
    <property type="entry name" value="PHOSPHATIDYLSERINE DECARBOXYLASE"/>
    <property type="match status" value="1"/>
</dbReference>
<evidence type="ECO:0000256" key="6">
    <source>
        <dbReference type="ARBA" id="ARBA00022837"/>
    </source>
</evidence>
<dbReference type="PANTHER" id="PTHR10067:SF17">
    <property type="entry name" value="PHOSPHATIDYLSERINE DECARBOXYLASE PROENZYME 2"/>
    <property type="match status" value="1"/>
</dbReference>
<dbReference type="Pfam" id="PF02666">
    <property type="entry name" value="PS_Dcarbxylase"/>
    <property type="match status" value="1"/>
</dbReference>
<organism evidence="14 15">
    <name type="scientific">Tilletia indica</name>
    <dbReference type="NCBI Taxonomy" id="43049"/>
    <lineage>
        <taxon>Eukaryota</taxon>
        <taxon>Fungi</taxon>
        <taxon>Dikarya</taxon>
        <taxon>Basidiomycota</taxon>
        <taxon>Ustilaginomycotina</taxon>
        <taxon>Exobasidiomycetes</taxon>
        <taxon>Tilletiales</taxon>
        <taxon>Tilletiaceae</taxon>
        <taxon>Tilletia</taxon>
    </lineage>
</organism>
<feature type="compositionally biased region" description="Basic residues" evidence="13">
    <location>
        <begin position="693"/>
        <end position="705"/>
    </location>
</feature>
<evidence type="ECO:0000256" key="3">
    <source>
        <dbReference type="ARBA" id="ARBA00012243"/>
    </source>
</evidence>
<evidence type="ECO:0000256" key="5">
    <source>
        <dbReference type="ARBA" id="ARBA00022793"/>
    </source>
</evidence>
<feature type="compositionally biased region" description="Basic residues" evidence="13">
    <location>
        <begin position="647"/>
        <end position="658"/>
    </location>
</feature>
<reference evidence="14" key="2">
    <citation type="journal article" date="2019" name="IMA Fungus">
        <title>Genome sequencing and comparison of five Tilletia species to identify candidate genes for the detection of regulated species infecting wheat.</title>
        <authorList>
            <person name="Nguyen H.D.T."/>
            <person name="Sultana T."/>
            <person name="Kesanakurti P."/>
            <person name="Hambleton S."/>
        </authorList>
    </citation>
    <scope>NUCLEOTIDE SEQUENCE</scope>
    <source>
        <strain evidence="14">DAOMC 236416</strain>
    </source>
</reference>
<dbReference type="InterPro" id="IPR033177">
    <property type="entry name" value="PSD-B"/>
</dbReference>
<protein>
    <recommendedName>
        <fullName evidence="3">phosphatidylserine decarboxylase</fullName>
        <ecNumber evidence="3">4.1.1.65</ecNumber>
    </recommendedName>
</protein>
<feature type="region of interest" description="Disordered" evidence="13">
    <location>
        <begin position="1"/>
        <end position="25"/>
    </location>
</feature>
<evidence type="ECO:0000256" key="8">
    <source>
        <dbReference type="ARBA" id="ARBA00023209"/>
    </source>
</evidence>
<keyword evidence="15" id="KW-1185">Reference proteome</keyword>
<dbReference type="PROSITE" id="PS50222">
    <property type="entry name" value="EF_HAND_2"/>
    <property type="match status" value="1"/>
</dbReference>
<evidence type="ECO:0000256" key="13">
    <source>
        <dbReference type="SAM" id="MobiDB-lite"/>
    </source>
</evidence>
<dbReference type="InterPro" id="IPR011992">
    <property type="entry name" value="EF-hand-dom_pair"/>
</dbReference>
<dbReference type="EC" id="4.1.1.65" evidence="3"/>
<feature type="region of interest" description="Disordered" evidence="13">
    <location>
        <begin position="626"/>
        <end position="706"/>
    </location>
</feature>
<dbReference type="NCBIfam" id="TIGR00163">
    <property type="entry name" value="PS_decarb"/>
    <property type="match status" value="1"/>
</dbReference>
<feature type="region of interest" description="Disordered" evidence="13">
    <location>
        <begin position="73"/>
        <end position="96"/>
    </location>
</feature>
<dbReference type="GO" id="GO:0006646">
    <property type="term" value="P:phosphatidylethanolamine biosynthetic process"/>
    <property type="evidence" value="ECO:0007669"/>
    <property type="project" value="UniProtKB-UniPathway"/>
</dbReference>
<feature type="region of interest" description="Disordered" evidence="13">
    <location>
        <begin position="969"/>
        <end position="1004"/>
    </location>
</feature>
<feature type="region of interest" description="Disordered" evidence="13">
    <location>
        <begin position="352"/>
        <end position="385"/>
    </location>
</feature>
<feature type="compositionally biased region" description="Basic residues" evidence="13">
    <location>
        <begin position="675"/>
        <end position="685"/>
    </location>
</feature>
<comment type="pathway">
    <text evidence="12">Phospholipid metabolism; phosphatidylethanolamine biosynthesis.</text>
</comment>
<feature type="region of interest" description="Disordered" evidence="13">
    <location>
        <begin position="1069"/>
        <end position="1104"/>
    </location>
</feature>
<evidence type="ECO:0000313" key="14">
    <source>
        <dbReference type="EMBL" id="KAE8255639.1"/>
    </source>
</evidence>
<keyword evidence="7" id="KW-0443">Lipid metabolism</keyword>
<evidence type="ECO:0000256" key="7">
    <source>
        <dbReference type="ARBA" id="ARBA00023098"/>
    </source>
</evidence>
<feature type="compositionally biased region" description="Pro residues" evidence="13">
    <location>
        <begin position="564"/>
        <end position="575"/>
    </location>
</feature>